<feature type="transmembrane region" description="Helical" evidence="6">
    <location>
        <begin position="61"/>
        <end position="79"/>
    </location>
</feature>
<dbReference type="GO" id="GO:0015920">
    <property type="term" value="P:lipopolysaccharide transport"/>
    <property type="evidence" value="ECO:0007669"/>
    <property type="project" value="TreeGrafter"/>
</dbReference>
<dbReference type="KEGG" id="dph:EHF33_06450"/>
<dbReference type="RefSeq" id="WP_124869019.1">
    <property type="nucleotide sequence ID" value="NZ_CP034183.1"/>
</dbReference>
<organism evidence="7 8">
    <name type="scientific">Deinococcus psychrotolerans</name>
    <dbReference type="NCBI Taxonomy" id="2489213"/>
    <lineage>
        <taxon>Bacteria</taxon>
        <taxon>Thermotogati</taxon>
        <taxon>Deinococcota</taxon>
        <taxon>Deinococci</taxon>
        <taxon>Deinococcales</taxon>
        <taxon>Deinococcaceae</taxon>
        <taxon>Deinococcus</taxon>
    </lineage>
</organism>
<comment type="subcellular location">
    <subcellularLocation>
        <location evidence="1">Cell membrane</location>
        <topology evidence="1">Multi-pass membrane protein</topology>
    </subcellularLocation>
</comment>
<accession>A0A3G8YBX2</accession>
<dbReference type="PANTHER" id="PTHR33529:SF2">
    <property type="entry name" value="LIPOPOLYSACCHARIDE EXPORT SYSTEM PERMEASE PROTEIN LPTG"/>
    <property type="match status" value="1"/>
</dbReference>
<keyword evidence="3 6" id="KW-0812">Transmembrane</keyword>
<feature type="transmembrane region" description="Helical" evidence="6">
    <location>
        <begin position="100"/>
        <end position="119"/>
    </location>
</feature>
<evidence type="ECO:0000256" key="5">
    <source>
        <dbReference type="ARBA" id="ARBA00023136"/>
    </source>
</evidence>
<evidence type="ECO:0000256" key="4">
    <source>
        <dbReference type="ARBA" id="ARBA00022989"/>
    </source>
</evidence>
<evidence type="ECO:0000256" key="2">
    <source>
        <dbReference type="ARBA" id="ARBA00022475"/>
    </source>
</evidence>
<feature type="transmembrane region" description="Helical" evidence="6">
    <location>
        <begin position="330"/>
        <end position="351"/>
    </location>
</feature>
<dbReference type="EMBL" id="CP034183">
    <property type="protein sequence ID" value="AZI42433.1"/>
    <property type="molecule type" value="Genomic_DNA"/>
</dbReference>
<sequence length="383" mass="41116">MRLTRYVTRELLPPLIAGTLMFTAVLSFGYFFISSQFIVGAPIALIVRWIAYQVPDTLVKIFPMAVVLMVVVAFGRMATERELVAVQSGGISLGRLARPAAILALLVTALSVWLSLWAAPAANVATRSLYWDVLTSAGLSTLSGKTVDLGKGLLLSLTSYDTKTQLMNGVRIEQWGADASKPQQATIIFAESGTFTGNEIKLNKYQLYTANYAGVQALSQIPDTDPAAFREAVQTIFPLGVTAPSDPNAPLIIDTGLSRAETLAKYADAIGADSAGWPQLITQLTAPNVPQTERDAARLTLNRKLSLPFGNLVLALVALPFALRFGRSLGVALGSALLISVVYYLLFFVGLTVAGQSAALSEVGAWLANIIFFFTGLWLLRRA</sequence>
<evidence type="ECO:0000313" key="8">
    <source>
        <dbReference type="Proteomes" id="UP000276417"/>
    </source>
</evidence>
<gene>
    <name evidence="7" type="ORF">EHF33_06450</name>
</gene>
<evidence type="ECO:0000256" key="3">
    <source>
        <dbReference type="ARBA" id="ARBA00022692"/>
    </source>
</evidence>
<protein>
    <submittedName>
        <fullName evidence="7">YjgP/YjgQ family permease</fullName>
    </submittedName>
</protein>
<dbReference type="AlphaFoldDB" id="A0A3G8YBX2"/>
<evidence type="ECO:0000256" key="6">
    <source>
        <dbReference type="SAM" id="Phobius"/>
    </source>
</evidence>
<feature type="transmembrane region" description="Helical" evidence="6">
    <location>
        <begin position="363"/>
        <end position="380"/>
    </location>
</feature>
<feature type="transmembrane region" description="Helical" evidence="6">
    <location>
        <begin position="305"/>
        <end position="323"/>
    </location>
</feature>
<evidence type="ECO:0000256" key="1">
    <source>
        <dbReference type="ARBA" id="ARBA00004651"/>
    </source>
</evidence>
<proteinExistence type="predicted"/>
<reference evidence="7 8" key="1">
    <citation type="submission" date="2018-11" db="EMBL/GenBank/DDBJ databases">
        <title>Deinococcus shelandsis sp. nov., isolated from South Shetland Islands soil of Antarctica.</title>
        <authorList>
            <person name="Tian J."/>
        </authorList>
    </citation>
    <scope>NUCLEOTIDE SEQUENCE [LARGE SCALE GENOMIC DNA]</scope>
    <source>
        <strain evidence="7 8">S14-83T</strain>
    </source>
</reference>
<evidence type="ECO:0000313" key="7">
    <source>
        <dbReference type="EMBL" id="AZI42433.1"/>
    </source>
</evidence>
<feature type="transmembrane region" description="Helical" evidence="6">
    <location>
        <begin position="37"/>
        <end position="55"/>
    </location>
</feature>
<dbReference type="Proteomes" id="UP000276417">
    <property type="component" value="Chromosome 1"/>
</dbReference>
<dbReference type="PANTHER" id="PTHR33529">
    <property type="entry name" value="SLR0882 PROTEIN-RELATED"/>
    <property type="match status" value="1"/>
</dbReference>
<dbReference type="Pfam" id="PF03739">
    <property type="entry name" value="LptF_LptG"/>
    <property type="match status" value="1"/>
</dbReference>
<keyword evidence="8" id="KW-1185">Reference proteome</keyword>
<dbReference type="GO" id="GO:0043190">
    <property type="term" value="C:ATP-binding cassette (ABC) transporter complex"/>
    <property type="evidence" value="ECO:0007669"/>
    <property type="project" value="TreeGrafter"/>
</dbReference>
<dbReference type="OrthoDB" id="55423at2"/>
<keyword evidence="5 6" id="KW-0472">Membrane</keyword>
<keyword evidence="2" id="KW-1003">Cell membrane</keyword>
<name>A0A3G8YBX2_9DEIO</name>
<dbReference type="InterPro" id="IPR005495">
    <property type="entry name" value="LptG/LptF_permease"/>
</dbReference>
<keyword evidence="4 6" id="KW-1133">Transmembrane helix</keyword>